<evidence type="ECO:0000259" key="6">
    <source>
        <dbReference type="Pfam" id="PF01902"/>
    </source>
</evidence>
<dbReference type="OrthoDB" id="686384at2759"/>
<evidence type="ECO:0000256" key="5">
    <source>
        <dbReference type="ARBA" id="ARBA00048108"/>
    </source>
</evidence>
<evidence type="ECO:0000256" key="3">
    <source>
        <dbReference type="ARBA" id="ARBA00029814"/>
    </source>
</evidence>
<dbReference type="GO" id="GO:0017178">
    <property type="term" value="F:diphthine-ammonia ligase activity"/>
    <property type="evidence" value="ECO:0007669"/>
    <property type="project" value="UniProtKB-EC"/>
</dbReference>
<dbReference type="Pfam" id="PF01902">
    <property type="entry name" value="Diphthami_syn_2"/>
    <property type="match status" value="1"/>
</dbReference>
<dbReference type="InterPro" id="IPR014729">
    <property type="entry name" value="Rossmann-like_a/b/a_fold"/>
</dbReference>
<keyword evidence="8" id="KW-1185">Reference proteome</keyword>
<dbReference type="InParanoid" id="A0A2P5C0G9"/>
<evidence type="ECO:0000256" key="2">
    <source>
        <dbReference type="ARBA" id="ARBA00018426"/>
    </source>
</evidence>
<organism evidence="7 8">
    <name type="scientific">Trema orientale</name>
    <name type="common">Charcoal tree</name>
    <name type="synonym">Celtis orientalis</name>
    <dbReference type="NCBI Taxonomy" id="63057"/>
    <lineage>
        <taxon>Eukaryota</taxon>
        <taxon>Viridiplantae</taxon>
        <taxon>Streptophyta</taxon>
        <taxon>Embryophyta</taxon>
        <taxon>Tracheophyta</taxon>
        <taxon>Spermatophyta</taxon>
        <taxon>Magnoliopsida</taxon>
        <taxon>eudicotyledons</taxon>
        <taxon>Gunneridae</taxon>
        <taxon>Pentapetalae</taxon>
        <taxon>rosids</taxon>
        <taxon>fabids</taxon>
        <taxon>Rosales</taxon>
        <taxon>Cannabaceae</taxon>
        <taxon>Trema</taxon>
    </lineage>
</organism>
<dbReference type="EC" id="6.3.1.14" evidence="1"/>
<evidence type="ECO:0000256" key="1">
    <source>
        <dbReference type="ARBA" id="ARBA00012089"/>
    </source>
</evidence>
<proteinExistence type="predicted"/>
<dbReference type="PANTHER" id="PTHR12196:SF2">
    <property type="entry name" value="DIPHTHINE--AMMONIA LIGASE"/>
    <property type="match status" value="1"/>
</dbReference>
<dbReference type="EMBL" id="JXTC01000431">
    <property type="protein sequence ID" value="PON54521.1"/>
    <property type="molecule type" value="Genomic_DNA"/>
</dbReference>
<comment type="caution">
    <text evidence="7">The sequence shown here is derived from an EMBL/GenBank/DDBJ whole genome shotgun (WGS) entry which is preliminary data.</text>
</comment>
<dbReference type="GO" id="GO:0017183">
    <property type="term" value="P:protein histidyl modification to diphthamide"/>
    <property type="evidence" value="ECO:0007669"/>
    <property type="project" value="TreeGrafter"/>
</dbReference>
<reference evidence="8" key="1">
    <citation type="submission" date="2016-06" db="EMBL/GenBank/DDBJ databases">
        <title>Parallel loss of symbiosis genes in relatives of nitrogen-fixing non-legume Parasponia.</title>
        <authorList>
            <person name="Van Velzen R."/>
            <person name="Holmer R."/>
            <person name="Bu F."/>
            <person name="Rutten L."/>
            <person name="Van Zeijl A."/>
            <person name="Liu W."/>
            <person name="Santuari L."/>
            <person name="Cao Q."/>
            <person name="Sharma T."/>
            <person name="Shen D."/>
            <person name="Roswanjaya Y."/>
            <person name="Wardhani T."/>
            <person name="Kalhor M.S."/>
            <person name="Jansen J."/>
            <person name="Van den Hoogen J."/>
            <person name="Gungor B."/>
            <person name="Hartog M."/>
            <person name="Hontelez J."/>
            <person name="Verver J."/>
            <person name="Yang W.-C."/>
            <person name="Schijlen E."/>
            <person name="Repin R."/>
            <person name="Schilthuizen M."/>
            <person name="Schranz E."/>
            <person name="Heidstra R."/>
            <person name="Miyata K."/>
            <person name="Fedorova E."/>
            <person name="Kohlen W."/>
            <person name="Bisseling T."/>
            <person name="Smit S."/>
            <person name="Geurts R."/>
        </authorList>
    </citation>
    <scope>NUCLEOTIDE SEQUENCE [LARGE SCALE GENOMIC DNA]</scope>
    <source>
        <strain evidence="8">cv. RG33-2</strain>
    </source>
</reference>
<sequence length="98" mass="10716">MKVVALVSGGKDSCYAMMKCLQYGHQIVALANLMPADDSVDELDSYMYQTTSSLTTLSVHAIRDIQEVVKEIRDGFETTFSFENEAAVLLEVASCISA</sequence>
<dbReference type="PANTHER" id="PTHR12196">
    <property type="entry name" value="DOMAIN OF UNKNOWN FUNCTION 71 DUF71 -CONTAINING PROTEIN"/>
    <property type="match status" value="1"/>
</dbReference>
<dbReference type="Proteomes" id="UP000237000">
    <property type="component" value="Unassembled WGS sequence"/>
</dbReference>
<comment type="catalytic activity">
    <reaction evidence="5">
        <text>diphthine-[translation elongation factor 2] + NH4(+) + ATP = diphthamide-[translation elongation factor 2] + AMP + diphosphate + H(+)</text>
        <dbReference type="Rhea" id="RHEA:19753"/>
        <dbReference type="Rhea" id="RHEA-COMP:10172"/>
        <dbReference type="Rhea" id="RHEA-COMP:10174"/>
        <dbReference type="ChEBI" id="CHEBI:15378"/>
        <dbReference type="ChEBI" id="CHEBI:16692"/>
        <dbReference type="ChEBI" id="CHEBI:28938"/>
        <dbReference type="ChEBI" id="CHEBI:30616"/>
        <dbReference type="ChEBI" id="CHEBI:33019"/>
        <dbReference type="ChEBI" id="CHEBI:82696"/>
        <dbReference type="ChEBI" id="CHEBI:456215"/>
        <dbReference type="EC" id="6.3.1.14"/>
    </reaction>
</comment>
<accession>A0A2P5C0G9</accession>
<evidence type="ECO:0000313" key="7">
    <source>
        <dbReference type="EMBL" id="PON54521.1"/>
    </source>
</evidence>
<feature type="domain" description="Diphthamide synthase" evidence="6">
    <location>
        <begin position="1"/>
        <end position="56"/>
    </location>
</feature>
<dbReference type="STRING" id="63057.A0A2P5C0G9"/>
<dbReference type="Gene3D" id="3.40.50.620">
    <property type="entry name" value="HUPs"/>
    <property type="match status" value="1"/>
</dbReference>
<evidence type="ECO:0000313" key="8">
    <source>
        <dbReference type="Proteomes" id="UP000237000"/>
    </source>
</evidence>
<name>A0A2P5C0G9_TREOI</name>
<dbReference type="SUPFAM" id="SSF52402">
    <property type="entry name" value="Adenine nucleotide alpha hydrolases-like"/>
    <property type="match status" value="1"/>
</dbReference>
<protein>
    <recommendedName>
        <fullName evidence="2">Diphthine--ammonia ligase</fullName>
        <ecNumber evidence="1">6.3.1.14</ecNumber>
    </recommendedName>
    <alternativeName>
        <fullName evidence="3">Diphthamide synthase</fullName>
    </alternativeName>
    <alternativeName>
        <fullName evidence="4">Diphthamide synthetase</fullName>
    </alternativeName>
</protein>
<gene>
    <name evidence="7" type="ORF">TorRG33x02_302260</name>
</gene>
<dbReference type="AlphaFoldDB" id="A0A2P5C0G9"/>
<dbReference type="InterPro" id="IPR030662">
    <property type="entry name" value="DPH6/MJ0570"/>
</dbReference>
<evidence type="ECO:0000256" key="4">
    <source>
        <dbReference type="ARBA" id="ARBA00031552"/>
    </source>
</evidence>
<dbReference type="InterPro" id="IPR002761">
    <property type="entry name" value="Diphthami_syn_dom"/>
</dbReference>